<comment type="caution">
    <text evidence="1">The sequence shown here is derived from an EMBL/GenBank/DDBJ whole genome shotgun (WGS) entry which is preliminary data.</text>
</comment>
<gene>
    <name evidence="1" type="ORF">NDI56_03965</name>
</gene>
<name>A0ABU2F8L6_9EURY</name>
<protein>
    <submittedName>
        <fullName evidence="1">Uncharacterized protein</fullName>
    </submittedName>
</protein>
<accession>A0ABU2F8L6</accession>
<sequence>MTGAGSGTLVAAGEQSFMGSLVGAPDLFALGRDPTITELSLDNALQRLREYDNAWTEESVKSNFEGAITIEAVVSEDVHTDVEEQLVLNAADTIVPGVSTSGRIFAGVDYPSGTAEEEYFGCIPLEYSVNYQQGDRVRYTLSMAYAKQESDPAADLTTATRVSDGSALAWHGVDLQIDAASVSDLQSATLSMTNLSRFQYGLDSVPNRGVTAAPEATLDVEATFVEETRLDLAKGGESTDVDTLDSVSGTMTLTPASGNVLRTFNLAKLKPDTHSWNEVIGTEDTSDQTTFNVDGDPAVTFA</sequence>
<dbReference type="RefSeq" id="WP_310918130.1">
    <property type="nucleotide sequence ID" value="NZ_JAMQON010000001.1"/>
</dbReference>
<keyword evidence="2" id="KW-1185">Reference proteome</keyword>
<evidence type="ECO:0000313" key="1">
    <source>
        <dbReference type="EMBL" id="MDS0258566.1"/>
    </source>
</evidence>
<organism evidence="1 2">
    <name type="scientific">Haloarcula saliterrae</name>
    <dbReference type="NCBI Taxonomy" id="2950534"/>
    <lineage>
        <taxon>Archaea</taxon>
        <taxon>Methanobacteriati</taxon>
        <taxon>Methanobacteriota</taxon>
        <taxon>Stenosarchaea group</taxon>
        <taxon>Halobacteria</taxon>
        <taxon>Halobacteriales</taxon>
        <taxon>Haloarculaceae</taxon>
        <taxon>Haloarcula</taxon>
    </lineage>
</organism>
<dbReference type="EMBL" id="JAMQON010000001">
    <property type="protein sequence ID" value="MDS0258566.1"/>
    <property type="molecule type" value="Genomic_DNA"/>
</dbReference>
<reference evidence="1 2" key="1">
    <citation type="submission" date="2022-06" db="EMBL/GenBank/DDBJ databases">
        <title>Haloarcula sp. a new haloarchaeum isolate from saline soil.</title>
        <authorList>
            <person name="Strakova D."/>
            <person name="Galisteo C."/>
            <person name="Sanchez-Porro C."/>
            <person name="Ventosa A."/>
        </authorList>
    </citation>
    <scope>NUCLEOTIDE SEQUENCE [LARGE SCALE GENOMIC DNA]</scope>
    <source>
        <strain evidence="1 2">S1CR25-12</strain>
    </source>
</reference>
<proteinExistence type="predicted"/>
<evidence type="ECO:0000313" key="2">
    <source>
        <dbReference type="Proteomes" id="UP001259659"/>
    </source>
</evidence>
<dbReference type="Proteomes" id="UP001259659">
    <property type="component" value="Unassembled WGS sequence"/>
</dbReference>